<evidence type="ECO:0000313" key="2">
    <source>
        <dbReference type="Proteomes" id="UP000828941"/>
    </source>
</evidence>
<comment type="caution">
    <text evidence="1">The sequence shown here is derived from an EMBL/GenBank/DDBJ whole genome shotgun (WGS) entry which is preliminary data.</text>
</comment>
<name>A0ACB9P5V3_BAUVA</name>
<accession>A0ACB9P5V3</accession>
<sequence length="147" mass="16137">MESSQIFGAAEECHSNDSGWTMYIGSSIDDDGYTHEANPEDDSDDSMASDASSGPSLQRNNPWGNCEGGHGHGLPDFQQAAAQEEKEDEFDDDDKYSLANKSKEKKIAEKKVEKKEVLVIDNNKGKAPAHSGGKVRINQNHRLGKRK</sequence>
<gene>
    <name evidence="1" type="ORF">L6164_011295</name>
</gene>
<keyword evidence="2" id="KW-1185">Reference proteome</keyword>
<proteinExistence type="predicted"/>
<dbReference type="Proteomes" id="UP000828941">
    <property type="component" value="Chromosome 5"/>
</dbReference>
<evidence type="ECO:0000313" key="1">
    <source>
        <dbReference type="EMBL" id="KAI4344018.1"/>
    </source>
</evidence>
<dbReference type="EMBL" id="CM039430">
    <property type="protein sequence ID" value="KAI4344018.1"/>
    <property type="molecule type" value="Genomic_DNA"/>
</dbReference>
<reference evidence="1 2" key="1">
    <citation type="journal article" date="2022" name="DNA Res.">
        <title>Chromosomal-level genome assembly of the orchid tree Bauhinia variegata (Leguminosae; Cercidoideae) supports the allotetraploid origin hypothesis of Bauhinia.</title>
        <authorList>
            <person name="Zhong Y."/>
            <person name="Chen Y."/>
            <person name="Zheng D."/>
            <person name="Pang J."/>
            <person name="Liu Y."/>
            <person name="Luo S."/>
            <person name="Meng S."/>
            <person name="Qian L."/>
            <person name="Wei D."/>
            <person name="Dai S."/>
            <person name="Zhou R."/>
        </authorList>
    </citation>
    <scope>NUCLEOTIDE SEQUENCE [LARGE SCALE GENOMIC DNA]</scope>
    <source>
        <strain evidence="1">BV-YZ2020</strain>
    </source>
</reference>
<organism evidence="1 2">
    <name type="scientific">Bauhinia variegata</name>
    <name type="common">Purple orchid tree</name>
    <name type="synonym">Phanera variegata</name>
    <dbReference type="NCBI Taxonomy" id="167791"/>
    <lineage>
        <taxon>Eukaryota</taxon>
        <taxon>Viridiplantae</taxon>
        <taxon>Streptophyta</taxon>
        <taxon>Embryophyta</taxon>
        <taxon>Tracheophyta</taxon>
        <taxon>Spermatophyta</taxon>
        <taxon>Magnoliopsida</taxon>
        <taxon>eudicotyledons</taxon>
        <taxon>Gunneridae</taxon>
        <taxon>Pentapetalae</taxon>
        <taxon>rosids</taxon>
        <taxon>fabids</taxon>
        <taxon>Fabales</taxon>
        <taxon>Fabaceae</taxon>
        <taxon>Cercidoideae</taxon>
        <taxon>Cercideae</taxon>
        <taxon>Bauhiniinae</taxon>
        <taxon>Bauhinia</taxon>
    </lineage>
</organism>
<protein>
    <submittedName>
        <fullName evidence="1">Uncharacterized protein</fullName>
    </submittedName>
</protein>